<feature type="region of interest" description="Disordered" evidence="1">
    <location>
        <begin position="156"/>
        <end position="193"/>
    </location>
</feature>
<sequence>MKTLILRLGAVCLLLPLAACMNMSGLGGDSKYACKAPDGVACDSVSGTYANALHNNLPSQQAQRSARRQKETSEENATPTLGRPISSATANLSGMAVTPSPLRTQARILRLWIKPWEDADGDLYDQGYVYVQVDNGQWQIDHVQRQIRDLYAPLKLPPKPATEAATEPGASTPSPLPMLQRPPLSGAGANPAQ</sequence>
<proteinExistence type="predicted"/>
<feature type="region of interest" description="Disordered" evidence="1">
    <location>
        <begin position="56"/>
        <end position="97"/>
    </location>
</feature>
<dbReference type="Proteomes" id="UP000808146">
    <property type="component" value="Unassembled WGS sequence"/>
</dbReference>
<comment type="caution">
    <text evidence="3">The sequence shown here is derived from an EMBL/GenBank/DDBJ whole genome shotgun (WGS) entry which is preliminary data.</text>
</comment>
<dbReference type="InterPro" id="IPR014118">
    <property type="entry name" value="T4SS_TraV"/>
</dbReference>
<evidence type="ECO:0000256" key="1">
    <source>
        <dbReference type="SAM" id="MobiDB-lite"/>
    </source>
</evidence>
<evidence type="ECO:0000313" key="3">
    <source>
        <dbReference type="EMBL" id="MBK8890831.1"/>
    </source>
</evidence>
<protein>
    <submittedName>
        <fullName evidence="3">Type IV conjugative transfer system lipoprotein TraV</fullName>
    </submittedName>
</protein>
<name>A0A9D7LMN2_9RHOO</name>
<feature type="chain" id="PRO_5039579515" evidence="2">
    <location>
        <begin position="22"/>
        <end position="193"/>
    </location>
</feature>
<keyword evidence="3" id="KW-0449">Lipoprotein</keyword>
<dbReference type="Pfam" id="PF09676">
    <property type="entry name" value="TraV"/>
    <property type="match status" value="1"/>
</dbReference>
<reference evidence="3" key="1">
    <citation type="submission" date="2020-10" db="EMBL/GenBank/DDBJ databases">
        <title>Connecting structure to function with the recovery of over 1000 high-quality activated sludge metagenome-assembled genomes encoding full-length rRNA genes using long-read sequencing.</title>
        <authorList>
            <person name="Singleton C.M."/>
            <person name="Petriglieri F."/>
            <person name="Kristensen J.M."/>
            <person name="Kirkegaard R.H."/>
            <person name="Michaelsen T.Y."/>
            <person name="Andersen M.H."/>
            <person name="Karst S.M."/>
            <person name="Dueholm M.S."/>
            <person name="Nielsen P.H."/>
            <person name="Albertsen M."/>
        </authorList>
    </citation>
    <scope>NUCLEOTIDE SEQUENCE</scope>
    <source>
        <strain evidence="3">OdNE_18-Q3-R46-58_BAT3C.305</strain>
    </source>
</reference>
<feature type="signal peptide" evidence="2">
    <location>
        <begin position="1"/>
        <end position="21"/>
    </location>
</feature>
<dbReference type="EMBL" id="JADKBR010000015">
    <property type="protein sequence ID" value="MBK8890831.1"/>
    <property type="molecule type" value="Genomic_DNA"/>
</dbReference>
<keyword evidence="2" id="KW-0732">Signal</keyword>
<gene>
    <name evidence="3" type="primary">traV</name>
    <name evidence="3" type="ORF">IPN75_10820</name>
</gene>
<dbReference type="NCBIfam" id="TIGR02747">
    <property type="entry name" value="TraV"/>
    <property type="match status" value="1"/>
</dbReference>
<evidence type="ECO:0000313" key="4">
    <source>
        <dbReference type="Proteomes" id="UP000808146"/>
    </source>
</evidence>
<evidence type="ECO:0000256" key="2">
    <source>
        <dbReference type="SAM" id="SignalP"/>
    </source>
</evidence>
<organism evidence="3 4">
    <name type="scientific">Candidatus Dechloromonas phosphorivorans</name>
    <dbReference type="NCBI Taxonomy" id="2899244"/>
    <lineage>
        <taxon>Bacteria</taxon>
        <taxon>Pseudomonadati</taxon>
        <taxon>Pseudomonadota</taxon>
        <taxon>Betaproteobacteria</taxon>
        <taxon>Rhodocyclales</taxon>
        <taxon>Azonexaceae</taxon>
        <taxon>Dechloromonas</taxon>
    </lineage>
</organism>
<dbReference type="AlphaFoldDB" id="A0A9D7LMN2"/>
<accession>A0A9D7LMN2</accession>